<dbReference type="InterPro" id="IPR007899">
    <property type="entry name" value="CHAD_dom"/>
</dbReference>
<proteinExistence type="predicted"/>
<gene>
    <name evidence="3" type="ORF">CNE99_02935</name>
</gene>
<dbReference type="InterPro" id="IPR033469">
    <property type="entry name" value="CYTH-like_dom_sf"/>
</dbReference>
<organism evidence="3 4">
    <name type="scientific">OM182 bacterium MED-G24</name>
    <dbReference type="NCBI Taxonomy" id="1986255"/>
    <lineage>
        <taxon>Bacteria</taxon>
        <taxon>Pseudomonadati</taxon>
        <taxon>Pseudomonadota</taxon>
        <taxon>Gammaproteobacteria</taxon>
        <taxon>OMG group</taxon>
        <taxon>OM182 clade</taxon>
    </lineage>
</organism>
<feature type="domain" description="CHAD" evidence="2">
    <location>
        <begin position="223"/>
        <end position="496"/>
    </location>
</feature>
<evidence type="ECO:0000313" key="3">
    <source>
        <dbReference type="EMBL" id="PDH40693.1"/>
    </source>
</evidence>
<dbReference type="InterPro" id="IPR039013">
    <property type="entry name" value="YgiF"/>
</dbReference>
<dbReference type="AlphaFoldDB" id="A0A2A5WWP4"/>
<protein>
    <recommendedName>
        <fullName evidence="5">Inorganic triphosphatase</fullName>
    </recommendedName>
</protein>
<dbReference type="SMART" id="SM00880">
    <property type="entry name" value="CHAD"/>
    <property type="match status" value="1"/>
</dbReference>
<dbReference type="Pfam" id="PF05235">
    <property type="entry name" value="CHAD"/>
    <property type="match status" value="1"/>
</dbReference>
<evidence type="ECO:0008006" key="5">
    <source>
        <dbReference type="Google" id="ProtNLM"/>
    </source>
</evidence>
<dbReference type="GO" id="GO:0050355">
    <property type="term" value="F:inorganic triphosphate phosphatase activity"/>
    <property type="evidence" value="ECO:0007669"/>
    <property type="project" value="InterPro"/>
</dbReference>
<dbReference type="PANTHER" id="PTHR39569:SF1">
    <property type="entry name" value="INORGANIC TRIPHOSPHATASE"/>
    <property type="match status" value="1"/>
</dbReference>
<evidence type="ECO:0000313" key="4">
    <source>
        <dbReference type="Proteomes" id="UP000219327"/>
    </source>
</evidence>
<dbReference type="PROSITE" id="PS51708">
    <property type="entry name" value="CHAD"/>
    <property type="match status" value="1"/>
</dbReference>
<dbReference type="CDD" id="cd07756">
    <property type="entry name" value="CYTH-like_Pase_CHAD"/>
    <property type="match status" value="1"/>
</dbReference>
<dbReference type="InterPro" id="IPR038186">
    <property type="entry name" value="CHAD_dom_sf"/>
</dbReference>
<dbReference type="PANTHER" id="PTHR39569">
    <property type="entry name" value="INORGANIC TRIPHOSPHATASE"/>
    <property type="match status" value="1"/>
</dbReference>
<sequence>MFQEIELKLAVSKASMEDILSSSRFRKMAKGKVKQKSLVSTYFDTRQHTLRKSGVVLRIRDDGKGFEQTIKMPSDGPVGLRNFAEFNADVSDMEPDLSVYQGGALTEPLERWRYRDANLRPVFTTRIERDAYVLKLGKTKIEMALDRGDITSCLQGNSEQVCEIELEMISGDPVDLFDFAQSLVEKYEVWPLHLTKSERGYSLTREDLRPRAMKAKKVSVSPDATILQALHQVLDAALEHLLVNHAPTLAGQPEGVHQTRVALRRIRAALRVFKDVLPWDERMAFNGEFRRALQQLGTARDWHVFLAETWPRLSKAAPAGVNVKPLQRVARNQRLASTRESIEVLTSRRYMRMLVQFERWLASIRETGELAAPIRPHAERVLKKTLNDLTNTDRSLKRMWGEELHDLRKRGKKTRYAFEFFNDLISADGRKLIKSMSSIQDSLGEANDAMVARRLLILLKPGVTDAAVVQFVDQWASDRIETCLNKASPHWIHVRKTAADVSYLAAEPPHAD</sequence>
<dbReference type="InterPro" id="IPR023577">
    <property type="entry name" value="CYTH_domain"/>
</dbReference>
<dbReference type="SMART" id="SM01118">
    <property type="entry name" value="CYTH"/>
    <property type="match status" value="1"/>
</dbReference>
<dbReference type="Pfam" id="PF01928">
    <property type="entry name" value="CYTH"/>
    <property type="match status" value="1"/>
</dbReference>
<dbReference type="Gene3D" id="2.40.320.10">
    <property type="entry name" value="Hypothetical Protein Pfu-838710-001"/>
    <property type="match status" value="1"/>
</dbReference>
<dbReference type="PROSITE" id="PS51707">
    <property type="entry name" value="CYTH"/>
    <property type="match status" value="1"/>
</dbReference>
<name>A0A2A5WWP4_9GAMM</name>
<evidence type="ECO:0000259" key="1">
    <source>
        <dbReference type="PROSITE" id="PS51707"/>
    </source>
</evidence>
<dbReference type="Proteomes" id="UP000219327">
    <property type="component" value="Unassembled WGS sequence"/>
</dbReference>
<feature type="domain" description="CYTH" evidence="1">
    <location>
        <begin position="2"/>
        <end position="207"/>
    </location>
</feature>
<dbReference type="EMBL" id="NTKD01000009">
    <property type="protein sequence ID" value="PDH40693.1"/>
    <property type="molecule type" value="Genomic_DNA"/>
</dbReference>
<reference evidence="3 4" key="1">
    <citation type="submission" date="2017-08" db="EMBL/GenBank/DDBJ databases">
        <title>Fine stratification of microbial communities through a metagenomic profile of the photic zone.</title>
        <authorList>
            <person name="Haro-Moreno J.M."/>
            <person name="Lopez-Perez M."/>
            <person name="De La Torre J."/>
            <person name="Picazo A."/>
            <person name="Camacho A."/>
            <person name="Rodriguez-Valera F."/>
        </authorList>
    </citation>
    <scope>NUCLEOTIDE SEQUENCE [LARGE SCALE GENOMIC DNA]</scope>
    <source>
        <strain evidence="3">MED-G24</strain>
    </source>
</reference>
<dbReference type="SUPFAM" id="SSF55154">
    <property type="entry name" value="CYTH-like phosphatases"/>
    <property type="match status" value="1"/>
</dbReference>
<dbReference type="GO" id="GO:0046872">
    <property type="term" value="F:metal ion binding"/>
    <property type="evidence" value="ECO:0007669"/>
    <property type="project" value="TreeGrafter"/>
</dbReference>
<evidence type="ECO:0000259" key="2">
    <source>
        <dbReference type="PROSITE" id="PS51708"/>
    </source>
</evidence>
<comment type="caution">
    <text evidence="3">The sequence shown here is derived from an EMBL/GenBank/DDBJ whole genome shotgun (WGS) entry which is preliminary data.</text>
</comment>
<accession>A0A2A5WWP4</accession>
<dbReference type="Gene3D" id="1.40.20.10">
    <property type="entry name" value="CHAD domain"/>
    <property type="match status" value="1"/>
</dbReference>